<dbReference type="EMBL" id="JBHSWU010001020">
    <property type="protein sequence ID" value="MFC6726303.1"/>
    <property type="molecule type" value="Genomic_DNA"/>
</dbReference>
<comment type="caution">
    <text evidence="2">The sequence shown here is derived from an EMBL/GenBank/DDBJ whole genome shotgun (WGS) entry which is preliminary data.</text>
</comment>
<dbReference type="InterPro" id="IPR018470">
    <property type="entry name" value="Metal-bd_Tp34-typ"/>
</dbReference>
<organism evidence="2 3">
    <name type="scientific">Halobium palmae</name>
    <dbReference type="NCBI Taxonomy" id="1776492"/>
    <lineage>
        <taxon>Archaea</taxon>
        <taxon>Methanobacteriati</taxon>
        <taxon>Methanobacteriota</taxon>
        <taxon>Stenosarchaea group</taxon>
        <taxon>Halobacteria</taxon>
        <taxon>Halobacteriales</taxon>
        <taxon>Haloferacaceae</taxon>
        <taxon>Halobium</taxon>
    </lineage>
</organism>
<gene>
    <name evidence="2" type="ORF">ACFQE1_18430</name>
</gene>
<keyword evidence="1" id="KW-0732">Signal</keyword>
<protein>
    <submittedName>
        <fullName evidence="2">Iron transporter</fullName>
    </submittedName>
</protein>
<accession>A0ABD5S541</accession>
<evidence type="ECO:0000313" key="3">
    <source>
        <dbReference type="Proteomes" id="UP001596328"/>
    </source>
</evidence>
<evidence type="ECO:0000256" key="1">
    <source>
        <dbReference type="ARBA" id="ARBA00022729"/>
    </source>
</evidence>
<sequence>MPENPQKQTSDEVDERQLELAKEAGDAYMEAVEYMAEEVAHTGDHEAAGEMIVAFAQEEAEGMYALESEGDFEWVEPGDDNCHVEVTAMDAEDRRMIPELDIEFTLEAEDGEEFGPHEADFLWHPGLLHYGKNVELPGDGSYDLHVEIDAPTFMRHDEENGDRYGERVSVTFEDVDVETGQD</sequence>
<evidence type="ECO:0000313" key="2">
    <source>
        <dbReference type="EMBL" id="MFC6726303.1"/>
    </source>
</evidence>
<dbReference type="Proteomes" id="UP001596328">
    <property type="component" value="Unassembled WGS sequence"/>
</dbReference>
<dbReference type="Pfam" id="PF10634">
    <property type="entry name" value="Iron_transport"/>
    <property type="match status" value="1"/>
</dbReference>
<reference evidence="2 3" key="1">
    <citation type="journal article" date="2019" name="Int. J. Syst. Evol. Microbiol.">
        <title>The Global Catalogue of Microorganisms (GCM) 10K type strain sequencing project: providing services to taxonomists for standard genome sequencing and annotation.</title>
        <authorList>
            <consortium name="The Broad Institute Genomics Platform"/>
            <consortium name="The Broad Institute Genome Sequencing Center for Infectious Disease"/>
            <person name="Wu L."/>
            <person name="Ma J."/>
        </authorList>
    </citation>
    <scope>NUCLEOTIDE SEQUENCE [LARGE SCALE GENOMIC DNA]</scope>
    <source>
        <strain evidence="2 3">NBRC 111368</strain>
    </source>
</reference>
<dbReference type="AlphaFoldDB" id="A0ABD5S541"/>
<keyword evidence="3" id="KW-1185">Reference proteome</keyword>
<name>A0ABD5S541_9EURY</name>
<proteinExistence type="predicted"/>
<dbReference type="InterPro" id="IPR038482">
    <property type="entry name" value="Tp34-type_sf"/>
</dbReference>
<dbReference type="Gene3D" id="2.60.40.2480">
    <property type="entry name" value="Periplasmic metal-binding protein Tp34-type"/>
    <property type="match status" value="1"/>
</dbReference>